<feature type="signal peptide" evidence="2">
    <location>
        <begin position="1"/>
        <end position="23"/>
    </location>
</feature>
<reference evidence="4" key="1">
    <citation type="submission" date="2020-03" db="EMBL/GenBank/DDBJ databases">
        <title>Castanea mollissima Vanexum genome sequencing.</title>
        <authorList>
            <person name="Staton M."/>
        </authorList>
    </citation>
    <scope>NUCLEOTIDE SEQUENCE</scope>
    <source>
        <tissue evidence="4">Leaf</tissue>
    </source>
</reference>
<evidence type="ECO:0000256" key="2">
    <source>
        <dbReference type="SAM" id="SignalP"/>
    </source>
</evidence>
<feature type="domain" description="DC1" evidence="3">
    <location>
        <begin position="92"/>
        <end position="141"/>
    </location>
</feature>
<comment type="caution">
    <text evidence="4">The sequence shown here is derived from an EMBL/GenBank/DDBJ whole genome shotgun (WGS) entry which is preliminary data.</text>
</comment>
<organism evidence="4 5">
    <name type="scientific">Castanea mollissima</name>
    <name type="common">Chinese chestnut</name>
    <dbReference type="NCBI Taxonomy" id="60419"/>
    <lineage>
        <taxon>Eukaryota</taxon>
        <taxon>Viridiplantae</taxon>
        <taxon>Streptophyta</taxon>
        <taxon>Embryophyta</taxon>
        <taxon>Tracheophyta</taxon>
        <taxon>Spermatophyta</taxon>
        <taxon>Magnoliopsida</taxon>
        <taxon>eudicotyledons</taxon>
        <taxon>Gunneridae</taxon>
        <taxon>Pentapetalae</taxon>
        <taxon>rosids</taxon>
        <taxon>fabids</taxon>
        <taxon>Fagales</taxon>
        <taxon>Fagaceae</taxon>
        <taxon>Castanea</taxon>
    </lineage>
</organism>
<feature type="domain" description="DC1" evidence="3">
    <location>
        <begin position="360"/>
        <end position="408"/>
    </location>
</feature>
<feature type="chain" id="PRO_5035171329" description="DC1 domain-containing protein" evidence="2">
    <location>
        <begin position="24"/>
        <end position="419"/>
    </location>
</feature>
<evidence type="ECO:0000256" key="1">
    <source>
        <dbReference type="ARBA" id="ARBA00022737"/>
    </source>
</evidence>
<dbReference type="AlphaFoldDB" id="A0A8J4S113"/>
<dbReference type="InterPro" id="IPR046349">
    <property type="entry name" value="C1-like_sf"/>
</dbReference>
<gene>
    <name evidence="4" type="ORF">CMV_000836</name>
</gene>
<dbReference type="Pfam" id="PF03107">
    <property type="entry name" value="C1_2"/>
    <property type="match status" value="5"/>
</dbReference>
<keyword evidence="5" id="KW-1185">Reference proteome</keyword>
<protein>
    <recommendedName>
        <fullName evidence="3">DC1 domain-containing protein</fullName>
    </recommendedName>
</protein>
<dbReference type="PANTHER" id="PTHR32410">
    <property type="entry name" value="CYSTEINE/HISTIDINE-RICH C1 DOMAIN FAMILY PROTEIN"/>
    <property type="match status" value="1"/>
</dbReference>
<feature type="domain" description="DC1" evidence="3">
    <location>
        <begin position="256"/>
        <end position="299"/>
    </location>
</feature>
<keyword evidence="2" id="KW-0732">Signal</keyword>
<evidence type="ECO:0000259" key="3">
    <source>
        <dbReference type="Pfam" id="PF03107"/>
    </source>
</evidence>
<feature type="domain" description="DC1" evidence="3">
    <location>
        <begin position="39"/>
        <end position="82"/>
    </location>
</feature>
<sequence length="419" mass="48149">MTILLPSIMALITLACVRDAVNAYGVHHATVAPTIESEIHDHPLTLFGKLISFTCDCCDKEGNSMPYLCGRNCGFWVHHNCASLPRMVKSIRHKHPLNFTNSIEGDDSEQRLCQLCVKMVDTNHGVYYCSRCNYVAHLDCATNKEGMDETFMQKLKGKDPIESIIMLEYEDLSFDGFTKEISYIVKRTEGEDKIEMAIEIKHFGHEHDLKLTKELENYVICDGCIQPIFPPFYSCAQCNFFLHKSCVELPTKMRHPLHQHPLILRLRRPKLGMCNACSCLSNGLTYVCNACNFSLDVSCSLMPERLTHDGHKHLLIFSSSTSTEKCSACNSESKIFRCSKCEFILNFKYATLPHTMKYEQHEHLFTLHYTVEDNSSEYYCDICEAERDAKNWFYYCVDCDYLAHPHCIFGYAKIDKEDF</sequence>
<evidence type="ECO:0000313" key="4">
    <source>
        <dbReference type="EMBL" id="KAF3975962.1"/>
    </source>
</evidence>
<feature type="domain" description="DC1" evidence="3">
    <location>
        <begin position="204"/>
        <end position="247"/>
    </location>
</feature>
<proteinExistence type="predicted"/>
<dbReference type="OrthoDB" id="1884766at2759"/>
<name>A0A8J4S113_9ROSI</name>
<dbReference type="InterPro" id="IPR004146">
    <property type="entry name" value="DC1"/>
</dbReference>
<evidence type="ECO:0000313" key="5">
    <source>
        <dbReference type="Proteomes" id="UP000737018"/>
    </source>
</evidence>
<dbReference type="Proteomes" id="UP000737018">
    <property type="component" value="Unassembled WGS sequence"/>
</dbReference>
<dbReference type="SUPFAM" id="SSF57889">
    <property type="entry name" value="Cysteine-rich domain"/>
    <property type="match status" value="4"/>
</dbReference>
<keyword evidence="1" id="KW-0677">Repeat</keyword>
<dbReference type="EMBL" id="JRKL02000047">
    <property type="protein sequence ID" value="KAF3975962.1"/>
    <property type="molecule type" value="Genomic_DNA"/>
</dbReference>
<dbReference type="PANTHER" id="PTHR32410:SF163">
    <property type="entry name" value="DC1 DOMAIN-CONTAINING PROTEIN"/>
    <property type="match status" value="1"/>
</dbReference>
<dbReference type="InterPro" id="IPR053192">
    <property type="entry name" value="Vacuole_Formation_Reg"/>
</dbReference>
<accession>A0A8J4S113</accession>